<feature type="transmembrane region" description="Helical" evidence="1">
    <location>
        <begin position="91"/>
        <end position="109"/>
    </location>
</feature>
<dbReference type="AlphaFoldDB" id="A0A9D1WFV2"/>
<sequence>MKRIYTATGLLIFDGLLLGITRLVPGAADFYRQWVYPVFLNTIGRLAGLFPWSMAELIIYTLILICIFWTGRGIRRWVGKYPNCLEYWKNGIKNFILAAAVFLTLFSLTEGPNYYQSSFAEQTGMTEEEYSTEELVQVYQILTERVNALADKVGRDENGLMTVEKDAESQALAAMEKLGETYPQLAGYYPRPKQVLFSKFMSLMDITGIYTPFTVEANYNRDMVDYNKPFTMCHELSHLKGFMQEDEANFIAFLACEQADSVEFQYSGALLGLIYCGNELYARDQALYRSMAEQVSGQACADLQANNYYWDTYEGFVAQFSQKINDVYLRVNQQDEGITSYSRVVDLIVQHLL</sequence>
<name>A0A9D1WFV2_9FIRM</name>
<evidence type="ECO:0000313" key="2">
    <source>
        <dbReference type="EMBL" id="HIX58293.1"/>
    </source>
</evidence>
<feature type="transmembrane region" description="Helical" evidence="1">
    <location>
        <begin position="50"/>
        <end position="70"/>
    </location>
</feature>
<organism evidence="2 3">
    <name type="scientific">Candidatus Blautia gallistercoris</name>
    <dbReference type="NCBI Taxonomy" id="2838490"/>
    <lineage>
        <taxon>Bacteria</taxon>
        <taxon>Bacillati</taxon>
        <taxon>Bacillota</taxon>
        <taxon>Clostridia</taxon>
        <taxon>Lachnospirales</taxon>
        <taxon>Lachnospiraceae</taxon>
        <taxon>Blautia</taxon>
    </lineage>
</organism>
<dbReference type="InterPro" id="IPR024294">
    <property type="entry name" value="DUF3810"/>
</dbReference>
<keyword evidence="1" id="KW-0812">Transmembrane</keyword>
<keyword evidence="1" id="KW-1133">Transmembrane helix</keyword>
<gene>
    <name evidence="2" type="ORF">IAA45_01045</name>
</gene>
<evidence type="ECO:0000313" key="3">
    <source>
        <dbReference type="Proteomes" id="UP000886817"/>
    </source>
</evidence>
<dbReference type="Pfam" id="PF12725">
    <property type="entry name" value="DUF3810"/>
    <property type="match status" value="1"/>
</dbReference>
<protein>
    <submittedName>
        <fullName evidence="2">DUF3810 domain-containing protein</fullName>
    </submittedName>
</protein>
<reference evidence="2" key="2">
    <citation type="submission" date="2021-04" db="EMBL/GenBank/DDBJ databases">
        <authorList>
            <person name="Gilroy R."/>
        </authorList>
    </citation>
    <scope>NUCLEOTIDE SEQUENCE</scope>
    <source>
        <strain evidence="2">ChiSjej1B19-8411</strain>
    </source>
</reference>
<proteinExistence type="predicted"/>
<keyword evidence="1" id="KW-0472">Membrane</keyword>
<reference evidence="2" key="1">
    <citation type="journal article" date="2021" name="PeerJ">
        <title>Extensive microbial diversity within the chicken gut microbiome revealed by metagenomics and culture.</title>
        <authorList>
            <person name="Gilroy R."/>
            <person name="Ravi A."/>
            <person name="Getino M."/>
            <person name="Pursley I."/>
            <person name="Horton D.L."/>
            <person name="Alikhan N.F."/>
            <person name="Baker D."/>
            <person name="Gharbi K."/>
            <person name="Hall N."/>
            <person name="Watson M."/>
            <person name="Adriaenssens E.M."/>
            <person name="Foster-Nyarko E."/>
            <person name="Jarju S."/>
            <person name="Secka A."/>
            <person name="Antonio M."/>
            <person name="Oren A."/>
            <person name="Chaudhuri R.R."/>
            <person name="La Ragione R."/>
            <person name="Hildebrand F."/>
            <person name="Pallen M.J."/>
        </authorList>
    </citation>
    <scope>NUCLEOTIDE SEQUENCE</scope>
    <source>
        <strain evidence="2">ChiSjej1B19-8411</strain>
    </source>
</reference>
<comment type="caution">
    <text evidence="2">The sequence shown here is derived from an EMBL/GenBank/DDBJ whole genome shotgun (WGS) entry which is preliminary data.</text>
</comment>
<dbReference type="Proteomes" id="UP000886817">
    <property type="component" value="Unassembled WGS sequence"/>
</dbReference>
<evidence type="ECO:0000256" key="1">
    <source>
        <dbReference type="SAM" id="Phobius"/>
    </source>
</evidence>
<accession>A0A9D1WFV2</accession>
<dbReference type="EMBL" id="DXEX01000027">
    <property type="protein sequence ID" value="HIX58293.1"/>
    <property type="molecule type" value="Genomic_DNA"/>
</dbReference>